<dbReference type="PANTHER" id="PTHR11005">
    <property type="entry name" value="LYSOSOMAL ACID LIPASE-RELATED"/>
    <property type="match status" value="1"/>
</dbReference>
<evidence type="ECO:0000256" key="1">
    <source>
        <dbReference type="ARBA" id="ARBA00022963"/>
    </source>
</evidence>
<dbReference type="InterPro" id="IPR000073">
    <property type="entry name" value="AB_hydrolase_1"/>
</dbReference>
<dbReference type="GO" id="GO:0016042">
    <property type="term" value="P:lipid catabolic process"/>
    <property type="evidence" value="ECO:0007669"/>
    <property type="project" value="UniProtKB-KW"/>
</dbReference>
<keyword evidence="2" id="KW-0443">Lipid metabolism</keyword>
<sequence>MLADADYDVWLGNFRGSFYGRRHKTLRAADPKFWDFSFHENGVHDVAGTLDYVARATGQDSVLYVGHSMGGTALLALLAERPQYNARVRAAFLLAPAAYFHYVRGSFKQTRRRMRWGYVSITSLFLRYGPKAGDIGMMSSMTLPNF</sequence>
<dbReference type="RefSeq" id="XP_052127142.1">
    <property type="nucleotide sequence ID" value="XM_052271182.1"/>
</dbReference>
<organism evidence="4 5">
    <name type="scientific">Frankliniella occidentalis</name>
    <name type="common">Western flower thrips</name>
    <name type="synonym">Euthrips occidentalis</name>
    <dbReference type="NCBI Taxonomy" id="133901"/>
    <lineage>
        <taxon>Eukaryota</taxon>
        <taxon>Metazoa</taxon>
        <taxon>Ecdysozoa</taxon>
        <taxon>Arthropoda</taxon>
        <taxon>Hexapoda</taxon>
        <taxon>Insecta</taxon>
        <taxon>Pterygota</taxon>
        <taxon>Neoptera</taxon>
        <taxon>Paraneoptera</taxon>
        <taxon>Thysanoptera</taxon>
        <taxon>Terebrantia</taxon>
        <taxon>Thripoidea</taxon>
        <taxon>Thripidae</taxon>
        <taxon>Frankliniella</taxon>
    </lineage>
</organism>
<reference evidence="5" key="1">
    <citation type="submission" date="2025-08" db="UniProtKB">
        <authorList>
            <consortium name="RefSeq"/>
        </authorList>
    </citation>
    <scope>IDENTIFICATION</scope>
    <source>
        <tissue evidence="5">Whole organism</tissue>
    </source>
</reference>
<keyword evidence="4" id="KW-1185">Reference proteome</keyword>
<evidence type="ECO:0000313" key="5">
    <source>
        <dbReference type="RefSeq" id="XP_052127142.1"/>
    </source>
</evidence>
<evidence type="ECO:0000259" key="3">
    <source>
        <dbReference type="Pfam" id="PF00561"/>
    </source>
</evidence>
<keyword evidence="1" id="KW-0442">Lipid degradation</keyword>
<feature type="domain" description="AB hydrolase-1" evidence="3">
    <location>
        <begin position="2"/>
        <end position="100"/>
    </location>
</feature>
<name>A0A9C6X0Z4_FRAOC</name>
<dbReference type="GeneID" id="127750208"/>
<dbReference type="KEGG" id="foc:127750208"/>
<accession>A0A9C6X0Z4</accession>
<dbReference type="InterPro" id="IPR029058">
    <property type="entry name" value="AB_hydrolase_fold"/>
</dbReference>
<gene>
    <name evidence="5" type="primary">LOC127750208</name>
</gene>
<dbReference type="SUPFAM" id="SSF53474">
    <property type="entry name" value="alpha/beta-Hydrolases"/>
    <property type="match status" value="1"/>
</dbReference>
<dbReference type="Proteomes" id="UP000504606">
    <property type="component" value="Unplaced"/>
</dbReference>
<dbReference type="Pfam" id="PF00561">
    <property type="entry name" value="Abhydrolase_1"/>
    <property type="match status" value="1"/>
</dbReference>
<dbReference type="AlphaFoldDB" id="A0A9C6X0Z4"/>
<evidence type="ECO:0000313" key="4">
    <source>
        <dbReference type="Proteomes" id="UP000504606"/>
    </source>
</evidence>
<dbReference type="Gene3D" id="3.40.50.1820">
    <property type="entry name" value="alpha/beta hydrolase"/>
    <property type="match status" value="1"/>
</dbReference>
<protein>
    <submittedName>
        <fullName evidence="5">Lipase 3-like</fullName>
    </submittedName>
</protein>
<proteinExistence type="predicted"/>
<evidence type="ECO:0000256" key="2">
    <source>
        <dbReference type="ARBA" id="ARBA00023098"/>
    </source>
</evidence>
<dbReference type="OrthoDB" id="9974421at2759"/>